<feature type="region of interest" description="Disordered" evidence="1">
    <location>
        <begin position="72"/>
        <end position="105"/>
    </location>
</feature>
<keyword evidence="2" id="KW-0346">Stress response</keyword>
<reference evidence="2 3" key="1">
    <citation type="journal article" date="2013" name="Stand. Genomic Sci.">
        <title>Genomic Encyclopedia of Type Strains, Phase I: The one thousand microbial genomes (KMG-I) project.</title>
        <authorList>
            <person name="Kyrpides N.C."/>
            <person name="Woyke T."/>
            <person name="Eisen J.A."/>
            <person name="Garrity G."/>
            <person name="Lilburn T.G."/>
            <person name="Beck B.J."/>
            <person name="Whitman W.B."/>
            <person name="Hugenholtz P."/>
            <person name="Klenk H.P."/>
        </authorList>
    </citation>
    <scope>NUCLEOTIDE SEQUENCE [LARGE SCALE GENOMIC DNA]</scope>
    <source>
        <strain evidence="2 3">DSM 45044</strain>
    </source>
</reference>
<evidence type="ECO:0000256" key="1">
    <source>
        <dbReference type="SAM" id="MobiDB-lite"/>
    </source>
</evidence>
<comment type="caution">
    <text evidence="2">The sequence shown here is derived from an EMBL/GenBank/DDBJ whole genome shotgun (WGS) entry which is preliminary data.</text>
</comment>
<dbReference type="EMBL" id="VLLL01000007">
    <property type="protein sequence ID" value="TWJ10794.1"/>
    <property type="molecule type" value="Genomic_DNA"/>
</dbReference>
<feature type="compositionally biased region" description="Acidic residues" evidence="1">
    <location>
        <begin position="72"/>
        <end position="83"/>
    </location>
</feature>
<dbReference type="AlphaFoldDB" id="A0A562UYS6"/>
<dbReference type="RefSeq" id="WP_147141821.1">
    <property type="nucleotide sequence ID" value="NZ_BAABIJ010000003.1"/>
</dbReference>
<dbReference type="SUPFAM" id="SSF103647">
    <property type="entry name" value="TSP type-3 repeat"/>
    <property type="match status" value="1"/>
</dbReference>
<evidence type="ECO:0000313" key="2">
    <source>
        <dbReference type="EMBL" id="TWJ10794.1"/>
    </source>
</evidence>
<organism evidence="2 3">
    <name type="scientific">Stackebrandtia albiflava</name>
    <dbReference type="NCBI Taxonomy" id="406432"/>
    <lineage>
        <taxon>Bacteria</taxon>
        <taxon>Bacillati</taxon>
        <taxon>Actinomycetota</taxon>
        <taxon>Actinomycetes</taxon>
        <taxon>Glycomycetales</taxon>
        <taxon>Glycomycetaceae</taxon>
        <taxon>Stackebrandtia</taxon>
    </lineage>
</organism>
<dbReference type="OrthoDB" id="3404637at2"/>
<dbReference type="Proteomes" id="UP000321617">
    <property type="component" value="Unassembled WGS sequence"/>
</dbReference>
<keyword evidence="3" id="KW-1185">Reference proteome</keyword>
<name>A0A562UYS6_9ACTN</name>
<dbReference type="GO" id="GO:0005509">
    <property type="term" value="F:calcium ion binding"/>
    <property type="evidence" value="ECO:0007669"/>
    <property type="project" value="InterPro"/>
</dbReference>
<accession>A0A562UYS6</accession>
<protein>
    <submittedName>
        <fullName evidence="2">Heat shock protein beta</fullName>
    </submittedName>
</protein>
<sequence length="105" mass="11441">MTEPDKTYDLNGDGVPDELTRIGDHTYIDYNRDGKFDAVVTPEGEVYADLDGDHTYRTRVVDSDGDGVYDTLETDVDGDGEPDVIERDTTGDGVLDSVVKPAPAE</sequence>
<proteinExistence type="predicted"/>
<gene>
    <name evidence="2" type="ORF">LX16_4218</name>
</gene>
<dbReference type="InterPro" id="IPR028974">
    <property type="entry name" value="TSP_type-3_rpt"/>
</dbReference>
<evidence type="ECO:0000313" key="3">
    <source>
        <dbReference type="Proteomes" id="UP000321617"/>
    </source>
</evidence>